<dbReference type="EMBL" id="SRZB01000021">
    <property type="protein sequence ID" value="TGX98133.1"/>
    <property type="molecule type" value="Genomic_DNA"/>
</dbReference>
<accession>A0AC61QZ57</accession>
<keyword evidence="2" id="KW-1185">Reference proteome</keyword>
<reference evidence="1" key="1">
    <citation type="submission" date="2019-04" db="EMBL/GenBank/DDBJ databases">
        <title>Microbes associate with the intestines of laboratory mice.</title>
        <authorList>
            <person name="Navarre W."/>
            <person name="Wong E."/>
            <person name="Huang K."/>
            <person name="Tropini C."/>
            <person name="Ng K."/>
            <person name="Yu B."/>
        </authorList>
    </citation>
    <scope>NUCLEOTIDE SEQUENCE</scope>
    <source>
        <strain evidence="1">NM72_1-8</strain>
    </source>
</reference>
<proteinExistence type="predicted"/>
<protein>
    <submittedName>
        <fullName evidence="1">Stage V sporulation protein AA</fullName>
    </submittedName>
</protein>
<name>A0AC61QZ57_9FIRM</name>
<comment type="caution">
    <text evidence="1">The sequence shown here is derived from an EMBL/GenBank/DDBJ whole genome shotgun (WGS) entry which is preliminary data.</text>
</comment>
<dbReference type="Proteomes" id="UP000307720">
    <property type="component" value="Unassembled WGS sequence"/>
</dbReference>
<evidence type="ECO:0000313" key="2">
    <source>
        <dbReference type="Proteomes" id="UP000307720"/>
    </source>
</evidence>
<gene>
    <name evidence="1" type="ORF">E5357_09965</name>
</gene>
<evidence type="ECO:0000313" key="1">
    <source>
        <dbReference type="EMBL" id="TGX98133.1"/>
    </source>
</evidence>
<sequence length="213" mass="23777">MTNDTLYLKIDQNVQVHDTHITLGDIAQLTCSNKEIENRVKTVKVKEAANGKPGRHAMSVMELIEAVQKEFPSLEVNNIGEADFIITYENPKQPKEAVSWLKTVCVCFLAFFGAAFTIMTFNNDVDIPKLFGQLYMQFTGRQSDGFTILELTYSIGVGIGILLFFNHFAGKKITADPTPMEVEMRLYEDDINNTLIESSSRSPKKKGKAGAKS</sequence>
<organism evidence="1 2">
    <name type="scientific">Hominisplanchenecus murintestinalis</name>
    <dbReference type="NCBI Taxonomy" id="2941517"/>
    <lineage>
        <taxon>Bacteria</taxon>
        <taxon>Bacillati</taxon>
        <taxon>Bacillota</taxon>
        <taxon>Clostridia</taxon>
        <taxon>Lachnospirales</taxon>
        <taxon>Lachnospiraceae</taxon>
        <taxon>Hominisplanchenecus</taxon>
    </lineage>
</organism>